<dbReference type="AlphaFoldDB" id="A0A6I1A3J1"/>
<dbReference type="SUPFAM" id="SSF52540">
    <property type="entry name" value="P-loop containing nucleoside triphosphate hydrolases"/>
    <property type="match status" value="2"/>
</dbReference>
<proteinExistence type="predicted"/>
<protein>
    <submittedName>
        <fullName evidence="1">Uncharacterized protein</fullName>
    </submittedName>
</protein>
<name>A0A6I1A3J1_PHOVU</name>
<sequence length="743" mass="84373">MGQGINTVGKISTGIQGLDKMLLGGLQLPLINPKEDISSSEKGIIIVLKGDRGTDKTLFAMQMMHGIAKSLNNLEFKPQVPAFYSLDKNTDQMNDMLLDFIISKCIDKMVRTSSLSNDWTGSRFADAIFDTGKIRAGASHSSAPPPFPENLKSKIDSYISEGIVFYNIRTNSLHFRTAQSIDSQANILFTRRYDKISDYQKISNVFSSDGNFDFRNDFFDVRFNGHIPIENENKDSRNEMEYKYVTTPSHTFSKILSHIQKGAEENTKNKSMPSSCIVIDGLTKISDSDLKSFELTPFEHILRKSALVTIIVIDDLDEKLKISADILIELGRIENNKENYTSHALRISKSVFQMCAYGWHEYKKRDYGIEVYPSSHLLLQQKRYLPQAKILTQQGILENHYLRHVNANVFDDVKNKGKLKEYEEYKRSENSAMDVLRNLYFGYTEKKTTTVKEALQELFGYKNGTTSGEIIAILGSPNSFKFYLAAGSCFCAAKQGIHTLFLTFDRLIDNLRLHLVCPAWNSIENRPVPCLDDTNNGKEKGTYIAYTNDIKECSCTANCLRHCRLSECEKCYSKMHSFNINMGCISTDELLYYLNEQLNICFDKNADKKIKRIIIDDLQKIDYSFPLLKGNDLFLSAIKNYCQKKSIDLIILCDKNAGLAKCLRSLADNVICMERDDTGQSLSIYVEKYSGIISPSHILKEGIKIENAEGKSIYDVFACQGNSCEIEFEPNADPISFKDFWKE</sequence>
<evidence type="ECO:0000313" key="2">
    <source>
        <dbReference type="Proteomes" id="UP000469427"/>
    </source>
</evidence>
<dbReference type="EMBL" id="WDBI01000004">
    <property type="protein sequence ID" value="KAB6529135.1"/>
    <property type="molecule type" value="Genomic_DNA"/>
</dbReference>
<reference evidence="1 2" key="1">
    <citation type="journal article" date="2019" name="Nat. Med.">
        <title>A library of human gut bacterial isolates paired with longitudinal multiomics data enables mechanistic microbiome research.</title>
        <authorList>
            <person name="Poyet M."/>
            <person name="Groussin M."/>
            <person name="Gibbons S.M."/>
            <person name="Avila-Pacheco J."/>
            <person name="Jiang X."/>
            <person name="Kearney S.M."/>
            <person name="Perrotta A.R."/>
            <person name="Berdy B."/>
            <person name="Zhao S."/>
            <person name="Lieberman T.D."/>
            <person name="Swanson P.K."/>
            <person name="Smith M."/>
            <person name="Roesemann S."/>
            <person name="Alexander J.E."/>
            <person name="Rich S.A."/>
            <person name="Livny J."/>
            <person name="Vlamakis H."/>
            <person name="Clish C."/>
            <person name="Bullock K."/>
            <person name="Deik A."/>
            <person name="Scott J."/>
            <person name="Pierce K.A."/>
            <person name="Xavier R.J."/>
            <person name="Alm E.J."/>
        </authorList>
    </citation>
    <scope>NUCLEOTIDE SEQUENCE [LARGE SCALE GENOMIC DNA]</scope>
    <source>
        <strain evidence="1 2">BIOML-A122</strain>
    </source>
</reference>
<organism evidence="1 2">
    <name type="scientific">Phocaeicola vulgatus</name>
    <name type="common">Bacteroides vulgatus</name>
    <dbReference type="NCBI Taxonomy" id="821"/>
    <lineage>
        <taxon>Bacteria</taxon>
        <taxon>Pseudomonadati</taxon>
        <taxon>Bacteroidota</taxon>
        <taxon>Bacteroidia</taxon>
        <taxon>Bacteroidales</taxon>
        <taxon>Bacteroidaceae</taxon>
        <taxon>Phocaeicola</taxon>
    </lineage>
</organism>
<comment type="caution">
    <text evidence="1">The sequence shown here is derived from an EMBL/GenBank/DDBJ whole genome shotgun (WGS) entry which is preliminary data.</text>
</comment>
<accession>A0A6I1A3J1</accession>
<dbReference type="InterPro" id="IPR027417">
    <property type="entry name" value="P-loop_NTPase"/>
</dbReference>
<gene>
    <name evidence="1" type="ORF">GAY98_03140</name>
</gene>
<evidence type="ECO:0000313" key="1">
    <source>
        <dbReference type="EMBL" id="KAB6529135.1"/>
    </source>
</evidence>
<dbReference type="RefSeq" id="WP_087339168.1">
    <property type="nucleotide sequence ID" value="NZ_JAQDMD010000005.1"/>
</dbReference>
<dbReference type="Gene3D" id="3.40.50.300">
    <property type="entry name" value="P-loop containing nucleotide triphosphate hydrolases"/>
    <property type="match status" value="3"/>
</dbReference>
<dbReference type="Proteomes" id="UP000469427">
    <property type="component" value="Unassembled WGS sequence"/>
</dbReference>